<evidence type="ECO:0000313" key="3">
    <source>
        <dbReference type="Proteomes" id="UP001374584"/>
    </source>
</evidence>
<reference evidence="2 3" key="1">
    <citation type="submission" date="2024-01" db="EMBL/GenBank/DDBJ databases">
        <title>The genomes of 5 underutilized Papilionoideae crops provide insights into root nodulation and disease resistanc.</title>
        <authorList>
            <person name="Jiang F."/>
        </authorList>
    </citation>
    <scope>NUCLEOTIDE SEQUENCE [LARGE SCALE GENOMIC DNA]</scope>
    <source>
        <strain evidence="2">JINMINGXINNONG_FW02</strain>
        <tissue evidence="2">Leaves</tissue>
    </source>
</reference>
<sequence>MVMVKLRGKSQSLGGMKRERGGKERRGCGGQIVISVCQSVFRMFSTAGGRQALAGDISLSALSLSLLSPLLPIS</sequence>
<evidence type="ECO:0000256" key="1">
    <source>
        <dbReference type="SAM" id="MobiDB-lite"/>
    </source>
</evidence>
<dbReference type="AlphaFoldDB" id="A0AAN9MHM2"/>
<gene>
    <name evidence="2" type="ORF">VNO80_14280</name>
</gene>
<proteinExistence type="predicted"/>
<dbReference type="Proteomes" id="UP001374584">
    <property type="component" value="Unassembled WGS sequence"/>
</dbReference>
<protein>
    <submittedName>
        <fullName evidence="2">Uncharacterized protein</fullName>
    </submittedName>
</protein>
<dbReference type="EMBL" id="JAYMYR010000006">
    <property type="protein sequence ID" value="KAK7355035.1"/>
    <property type="molecule type" value="Genomic_DNA"/>
</dbReference>
<organism evidence="2 3">
    <name type="scientific">Phaseolus coccineus</name>
    <name type="common">Scarlet runner bean</name>
    <name type="synonym">Phaseolus multiflorus</name>
    <dbReference type="NCBI Taxonomy" id="3886"/>
    <lineage>
        <taxon>Eukaryota</taxon>
        <taxon>Viridiplantae</taxon>
        <taxon>Streptophyta</taxon>
        <taxon>Embryophyta</taxon>
        <taxon>Tracheophyta</taxon>
        <taxon>Spermatophyta</taxon>
        <taxon>Magnoliopsida</taxon>
        <taxon>eudicotyledons</taxon>
        <taxon>Gunneridae</taxon>
        <taxon>Pentapetalae</taxon>
        <taxon>rosids</taxon>
        <taxon>fabids</taxon>
        <taxon>Fabales</taxon>
        <taxon>Fabaceae</taxon>
        <taxon>Papilionoideae</taxon>
        <taxon>50 kb inversion clade</taxon>
        <taxon>NPAAA clade</taxon>
        <taxon>indigoferoid/millettioid clade</taxon>
        <taxon>Phaseoleae</taxon>
        <taxon>Phaseolus</taxon>
    </lineage>
</organism>
<keyword evidence="3" id="KW-1185">Reference proteome</keyword>
<comment type="caution">
    <text evidence="2">The sequence shown here is derived from an EMBL/GenBank/DDBJ whole genome shotgun (WGS) entry which is preliminary data.</text>
</comment>
<feature type="compositionally biased region" description="Basic and acidic residues" evidence="1">
    <location>
        <begin position="16"/>
        <end position="26"/>
    </location>
</feature>
<evidence type="ECO:0000313" key="2">
    <source>
        <dbReference type="EMBL" id="KAK7355035.1"/>
    </source>
</evidence>
<feature type="region of interest" description="Disordered" evidence="1">
    <location>
        <begin position="1"/>
        <end position="26"/>
    </location>
</feature>
<accession>A0AAN9MHM2</accession>
<name>A0AAN9MHM2_PHACN</name>